<sequence length="158" mass="17503">MGFSRVILFTLLMAFLFSVIVTEEQCSFKIEDTNNCPDNSSEYEDEYYEEEDDCNVTSITPLNLTVINICGNITVTNASYGNHENVYHSQYLGNWSGHFKCLMPCNPLHPTPCTSLGDGACVCIPRMDCPEVGVCAMANVPLGNCDYNISSMQSKVLN</sequence>
<organism evidence="2">
    <name type="scientific">Amblyomma cajennense</name>
    <name type="common">Cayenne tick</name>
    <name type="synonym">Acarus cajennensis</name>
    <dbReference type="NCBI Taxonomy" id="34607"/>
    <lineage>
        <taxon>Eukaryota</taxon>
        <taxon>Metazoa</taxon>
        <taxon>Ecdysozoa</taxon>
        <taxon>Arthropoda</taxon>
        <taxon>Chelicerata</taxon>
        <taxon>Arachnida</taxon>
        <taxon>Acari</taxon>
        <taxon>Parasitiformes</taxon>
        <taxon>Ixodida</taxon>
        <taxon>Ixodoidea</taxon>
        <taxon>Ixodidae</taxon>
        <taxon>Amblyomminae</taxon>
        <taxon>Amblyomma</taxon>
    </lineage>
</organism>
<keyword evidence="1" id="KW-0732">Signal</keyword>
<accession>A0A023FE91</accession>
<evidence type="ECO:0000313" key="2">
    <source>
        <dbReference type="EMBL" id="JAC19114.1"/>
    </source>
</evidence>
<feature type="signal peptide" evidence="1">
    <location>
        <begin position="1"/>
        <end position="22"/>
    </location>
</feature>
<feature type="chain" id="PRO_5001519765" evidence="1">
    <location>
        <begin position="23"/>
        <end position="158"/>
    </location>
</feature>
<name>A0A023FE91_AMBCJ</name>
<dbReference type="AlphaFoldDB" id="A0A023FE91"/>
<reference evidence="2" key="1">
    <citation type="submission" date="2014-03" db="EMBL/GenBank/DDBJ databases">
        <title>The sialotranscriptome of Amblyomma triste, Amblyomma parvum and Amblyomma cajennense ticks, uncovered by 454-based RNA-seq.</title>
        <authorList>
            <person name="Garcia G.R."/>
            <person name="Gardinassi L.G."/>
            <person name="Ribeiro J.M."/>
            <person name="Anatriello E."/>
            <person name="Ferreira B.R."/>
            <person name="Moreira H.N."/>
            <person name="Mafra C."/>
            <person name="Olegario M.M."/>
            <person name="Szabo P.J."/>
            <person name="Miranda-Santos I.K."/>
            <person name="Maruyama S.R."/>
        </authorList>
    </citation>
    <scope>NUCLEOTIDE SEQUENCE</scope>
    <source>
        <strain evidence="2">Uberlandia</strain>
        <tissue evidence="2">Salivary glands</tissue>
    </source>
</reference>
<evidence type="ECO:0000256" key="1">
    <source>
        <dbReference type="SAM" id="SignalP"/>
    </source>
</evidence>
<dbReference type="EMBL" id="GBBK01005368">
    <property type="protein sequence ID" value="JAC19114.1"/>
    <property type="molecule type" value="mRNA"/>
</dbReference>
<protein>
    <submittedName>
        <fullName evidence="2">Putative secreted protein</fullName>
    </submittedName>
</protein>
<proteinExistence type="evidence at transcript level"/>